<evidence type="ECO:0000313" key="2">
    <source>
        <dbReference type="Proteomes" id="UP001617669"/>
    </source>
</evidence>
<keyword evidence="2" id="KW-1185">Reference proteome</keyword>
<dbReference type="Proteomes" id="UP001617669">
    <property type="component" value="Unassembled WGS sequence"/>
</dbReference>
<name>A0ABW8GPH3_9PROT</name>
<dbReference type="RefSeq" id="WP_230349031.1">
    <property type="nucleotide sequence ID" value="NZ_JBIWXY010000002.1"/>
</dbReference>
<reference evidence="1 2" key="1">
    <citation type="submission" date="2024-11" db="EMBL/GenBank/DDBJ databases">
        <authorList>
            <person name="Kaparullina E.N."/>
            <person name="Delegan Y.A."/>
            <person name="Doronina N.V."/>
        </authorList>
    </citation>
    <scope>NUCLEOTIDE SEQUENCE [LARGE SCALE GENOMIC DNA]</scope>
    <source>
        <strain evidence="1 2">7sh_L</strain>
    </source>
</reference>
<accession>A0ABW8GPH3</accession>
<gene>
    <name evidence="1" type="ORF">ACIKP9_12275</name>
</gene>
<sequence length="98" mass="10686">MQFKTKATVLGARFFNDVVEGTKHDFTKIHIVMPVSTSAGSEVGFNAQTVTFGTSVNFEKLKQLPYPVEAELDLEMTTKGIVCQGFKLVGKSELKTAA</sequence>
<proteinExistence type="predicted"/>
<organism evidence="1 2">
    <name type="scientific">Methylobacillus methanolivorans</name>
    <dbReference type="NCBI Taxonomy" id="1848927"/>
    <lineage>
        <taxon>Bacteria</taxon>
        <taxon>Pseudomonadati</taxon>
        <taxon>Pseudomonadota</taxon>
        <taxon>Betaproteobacteria</taxon>
        <taxon>Nitrosomonadales</taxon>
        <taxon>Methylophilaceae</taxon>
        <taxon>Methylobacillus</taxon>
    </lineage>
</organism>
<evidence type="ECO:0000313" key="1">
    <source>
        <dbReference type="EMBL" id="MFJ5447009.1"/>
    </source>
</evidence>
<comment type="caution">
    <text evidence="1">The sequence shown here is derived from an EMBL/GenBank/DDBJ whole genome shotgun (WGS) entry which is preliminary data.</text>
</comment>
<dbReference type="EMBL" id="JBIWXY010000002">
    <property type="protein sequence ID" value="MFJ5447009.1"/>
    <property type="molecule type" value="Genomic_DNA"/>
</dbReference>
<protein>
    <submittedName>
        <fullName evidence="1">Uncharacterized protein</fullName>
    </submittedName>
</protein>